<gene>
    <name evidence="2" type="ORF">MGAL_10B013558</name>
</gene>
<reference evidence="2" key="1">
    <citation type="submission" date="2018-11" db="EMBL/GenBank/DDBJ databases">
        <authorList>
            <person name="Alioto T."/>
            <person name="Alioto T."/>
        </authorList>
    </citation>
    <scope>NUCLEOTIDE SEQUENCE</scope>
</reference>
<protein>
    <recommendedName>
        <fullName evidence="1">Ig-like domain-containing protein</fullName>
    </recommendedName>
</protein>
<dbReference type="PROSITE" id="PS50835">
    <property type="entry name" value="IG_LIKE"/>
    <property type="match status" value="1"/>
</dbReference>
<sequence>MWFAYFRRNKAFETQHSKDGGKCANNNKTVSDLVPGDFDCIDNISPVKSCNESKSIDLPCEYNYLTTNLIRWIHLRNGKLIREMNIDFVDRDTNTLHLPFCNHDDSGEYTCMLATDYSLLPNINRSVHLLVNGPPFVSNQHTEDNGDDLILSVMFYSIPKDFEIQWLLENNSLNGDPEYSITENSITVVLKQYNVDVTTDGFISNLSIHNFKRRPSDVYSCQIYNSYGLVEEQIVLAPGNVKGKITKILNFNSESP</sequence>
<evidence type="ECO:0000313" key="3">
    <source>
        <dbReference type="Proteomes" id="UP000596742"/>
    </source>
</evidence>
<name>A0A8B6D617_MYTGA</name>
<feature type="domain" description="Ig-like" evidence="1">
    <location>
        <begin position="134"/>
        <end position="237"/>
    </location>
</feature>
<organism evidence="2 3">
    <name type="scientific">Mytilus galloprovincialis</name>
    <name type="common">Mediterranean mussel</name>
    <dbReference type="NCBI Taxonomy" id="29158"/>
    <lineage>
        <taxon>Eukaryota</taxon>
        <taxon>Metazoa</taxon>
        <taxon>Spiralia</taxon>
        <taxon>Lophotrochozoa</taxon>
        <taxon>Mollusca</taxon>
        <taxon>Bivalvia</taxon>
        <taxon>Autobranchia</taxon>
        <taxon>Pteriomorphia</taxon>
        <taxon>Mytilida</taxon>
        <taxon>Mytiloidea</taxon>
        <taxon>Mytilidae</taxon>
        <taxon>Mytilinae</taxon>
        <taxon>Mytilus</taxon>
    </lineage>
</organism>
<dbReference type="Proteomes" id="UP000596742">
    <property type="component" value="Unassembled WGS sequence"/>
</dbReference>
<accession>A0A8B6D617</accession>
<dbReference type="Gene3D" id="2.60.40.10">
    <property type="entry name" value="Immunoglobulins"/>
    <property type="match status" value="2"/>
</dbReference>
<dbReference type="InterPro" id="IPR013783">
    <property type="entry name" value="Ig-like_fold"/>
</dbReference>
<dbReference type="EMBL" id="UYJE01002820">
    <property type="protein sequence ID" value="VDI13893.1"/>
    <property type="molecule type" value="Genomic_DNA"/>
</dbReference>
<evidence type="ECO:0000259" key="1">
    <source>
        <dbReference type="PROSITE" id="PS50835"/>
    </source>
</evidence>
<keyword evidence="3" id="KW-1185">Reference proteome</keyword>
<comment type="caution">
    <text evidence="2">The sequence shown here is derived from an EMBL/GenBank/DDBJ whole genome shotgun (WGS) entry which is preliminary data.</text>
</comment>
<dbReference type="AlphaFoldDB" id="A0A8B6D617"/>
<evidence type="ECO:0000313" key="2">
    <source>
        <dbReference type="EMBL" id="VDI13893.1"/>
    </source>
</evidence>
<dbReference type="OrthoDB" id="10415896at2759"/>
<proteinExistence type="predicted"/>
<dbReference type="InterPro" id="IPR007110">
    <property type="entry name" value="Ig-like_dom"/>
</dbReference>
<dbReference type="CDD" id="cd00096">
    <property type="entry name" value="Ig"/>
    <property type="match status" value="1"/>
</dbReference>
<dbReference type="InterPro" id="IPR036179">
    <property type="entry name" value="Ig-like_dom_sf"/>
</dbReference>
<dbReference type="SUPFAM" id="SSF48726">
    <property type="entry name" value="Immunoglobulin"/>
    <property type="match status" value="2"/>
</dbReference>